<evidence type="ECO:0000313" key="2">
    <source>
        <dbReference type="EMBL" id="KAK6357582.1"/>
    </source>
</evidence>
<protein>
    <submittedName>
        <fullName evidence="2">Uncharacterized protein</fullName>
    </submittedName>
</protein>
<feature type="compositionally biased region" description="Acidic residues" evidence="1">
    <location>
        <begin position="220"/>
        <end position="237"/>
    </location>
</feature>
<evidence type="ECO:0000256" key="1">
    <source>
        <dbReference type="SAM" id="MobiDB-lite"/>
    </source>
</evidence>
<dbReference type="AlphaFoldDB" id="A0AAN8RNM4"/>
<sequence length="261" mass="29851">MATETPSLTSTLLNLRHELLFSYIQNPTKLTMSVQNLLKTIISTKNQLCFHATLIRRHSQAFLFFLDKYQGAPHLKNWEKFNPYRRHCLRILVAVFEDAIEEVERDEEILTDFLRNPFVRCFYGLFGNGKGVEDAILRWSISLRNRRLGRLILDSWTQETNAAGEPEGSGSCNINDVVHLMAAVWEEEWEKEYIRSANDLEEAGQSGSSNDSGGGNSGDEGSEGEDNQEEGGGEEEFEAWRPFMGPSCLKRKDELHLVYRR</sequence>
<name>A0AAN8RNM4_9PEZI</name>
<accession>A0AAN8RNM4</accession>
<feature type="region of interest" description="Disordered" evidence="1">
    <location>
        <begin position="201"/>
        <end position="243"/>
    </location>
</feature>
<organism evidence="2 3">
    <name type="scientific">Orbilia javanica</name>
    <dbReference type="NCBI Taxonomy" id="47235"/>
    <lineage>
        <taxon>Eukaryota</taxon>
        <taxon>Fungi</taxon>
        <taxon>Dikarya</taxon>
        <taxon>Ascomycota</taxon>
        <taxon>Pezizomycotina</taxon>
        <taxon>Orbiliomycetes</taxon>
        <taxon>Orbiliales</taxon>
        <taxon>Orbiliaceae</taxon>
        <taxon>Orbilia</taxon>
    </lineage>
</organism>
<evidence type="ECO:0000313" key="3">
    <source>
        <dbReference type="Proteomes" id="UP001313282"/>
    </source>
</evidence>
<dbReference type="EMBL" id="JAVHNR010000001">
    <property type="protein sequence ID" value="KAK6357582.1"/>
    <property type="molecule type" value="Genomic_DNA"/>
</dbReference>
<dbReference type="Proteomes" id="UP001313282">
    <property type="component" value="Unassembled WGS sequence"/>
</dbReference>
<keyword evidence="3" id="KW-1185">Reference proteome</keyword>
<comment type="caution">
    <text evidence="2">The sequence shown here is derived from an EMBL/GenBank/DDBJ whole genome shotgun (WGS) entry which is preliminary data.</text>
</comment>
<reference evidence="2 3" key="1">
    <citation type="submission" date="2019-10" db="EMBL/GenBank/DDBJ databases">
        <authorList>
            <person name="Palmer J.M."/>
        </authorList>
    </citation>
    <scope>NUCLEOTIDE SEQUENCE [LARGE SCALE GENOMIC DNA]</scope>
    <source>
        <strain evidence="2 3">TWF718</strain>
    </source>
</reference>
<gene>
    <name evidence="2" type="ORF">TWF718_001890</name>
</gene>
<proteinExistence type="predicted"/>